<evidence type="ECO:0000313" key="5">
    <source>
        <dbReference type="Proteomes" id="UP001378960"/>
    </source>
</evidence>
<feature type="coiled-coil region" evidence="1">
    <location>
        <begin position="29"/>
        <end position="70"/>
    </location>
</feature>
<reference evidence="4 5" key="1">
    <citation type="journal article" date="2023" name="Elife">
        <title>Identification of key yeast species and microbe-microbe interactions impacting larval growth of Drosophila in the wild.</title>
        <authorList>
            <person name="Mure A."/>
            <person name="Sugiura Y."/>
            <person name="Maeda R."/>
            <person name="Honda K."/>
            <person name="Sakurai N."/>
            <person name="Takahashi Y."/>
            <person name="Watada M."/>
            <person name="Katoh T."/>
            <person name="Gotoh A."/>
            <person name="Gotoh Y."/>
            <person name="Taniguchi I."/>
            <person name="Nakamura K."/>
            <person name="Hayashi T."/>
            <person name="Katayama T."/>
            <person name="Uemura T."/>
            <person name="Hattori Y."/>
        </authorList>
    </citation>
    <scope>NUCLEOTIDE SEQUENCE [LARGE SCALE GENOMIC DNA]</scope>
    <source>
        <strain evidence="4 5">PK-24</strain>
    </source>
</reference>
<dbReference type="SUPFAM" id="SSF53474">
    <property type="entry name" value="alpha/beta-Hydrolases"/>
    <property type="match status" value="1"/>
</dbReference>
<dbReference type="GO" id="GO:0006629">
    <property type="term" value="P:lipid metabolic process"/>
    <property type="evidence" value="ECO:0007669"/>
    <property type="project" value="InterPro"/>
</dbReference>
<gene>
    <name evidence="4" type="ORF">DAPK24_000570</name>
</gene>
<dbReference type="InterPro" id="IPR029058">
    <property type="entry name" value="AB_hydrolase_fold"/>
</dbReference>
<comment type="caution">
    <text evidence="4">The sequence shown here is derived from an EMBL/GenBank/DDBJ whole genome shotgun (WGS) entry which is preliminary data.</text>
</comment>
<feature type="region of interest" description="Disordered" evidence="2">
    <location>
        <begin position="1"/>
        <end position="25"/>
    </location>
</feature>
<dbReference type="Pfam" id="PF02450">
    <property type="entry name" value="LCAT"/>
    <property type="match status" value="1"/>
</dbReference>
<name>A0AAV5QXF1_PICKL</name>
<evidence type="ECO:0000313" key="4">
    <source>
        <dbReference type="EMBL" id="GMM43482.1"/>
    </source>
</evidence>
<protein>
    <submittedName>
        <fullName evidence="4">Phospholipid:diacylglycerol acyltransferase</fullName>
    </submittedName>
</protein>
<keyword evidence="4" id="KW-0012">Acyltransferase</keyword>
<dbReference type="Proteomes" id="UP001378960">
    <property type="component" value="Unassembled WGS sequence"/>
</dbReference>
<dbReference type="Gene3D" id="3.40.50.1820">
    <property type="entry name" value="alpha/beta hydrolase"/>
    <property type="match status" value="1"/>
</dbReference>
<keyword evidence="4" id="KW-0808">Transferase</keyword>
<proteinExistence type="predicted"/>
<evidence type="ECO:0000256" key="2">
    <source>
        <dbReference type="SAM" id="MobiDB-lite"/>
    </source>
</evidence>
<dbReference type="PANTHER" id="PTHR11440">
    <property type="entry name" value="LECITHIN-CHOLESTEROL ACYLTRANSFERASE-RELATED"/>
    <property type="match status" value="1"/>
</dbReference>
<dbReference type="InterPro" id="IPR003386">
    <property type="entry name" value="LACT/PDAT_acylTrfase"/>
</dbReference>
<accession>A0AAV5QXF1</accession>
<keyword evidence="3" id="KW-0812">Transmembrane</keyword>
<keyword evidence="1" id="KW-0175">Coiled coil</keyword>
<keyword evidence="5" id="KW-1185">Reference proteome</keyword>
<feature type="transmembrane region" description="Helical" evidence="3">
    <location>
        <begin position="101"/>
        <end position="118"/>
    </location>
</feature>
<keyword evidence="3" id="KW-1133">Transmembrane helix</keyword>
<evidence type="ECO:0000256" key="1">
    <source>
        <dbReference type="SAM" id="Coils"/>
    </source>
</evidence>
<evidence type="ECO:0000256" key="3">
    <source>
        <dbReference type="SAM" id="Phobius"/>
    </source>
</evidence>
<sequence>MTVRKRGKGKSNKKGSGEKVSEGATSADFQKIDKLIDKTDEQLDELLHEKEEAIEEIHKIESEVEKIDDKIQDVAHSQKKYLTKKANNNTIGQHFWEKRRFVLVFGIIIGLFIAAYSHKEYISSDILSGFDEYLNLDSLNLDSLSLEGVDWKGYLPDGLLNTMEKRKTEAQQESGAFSVGLQLNKEGTKAKHNVVMVPGVVSTGLESWGLEGSSEDCPSKNYFRKRLWGSFFMLRTMVLEKLCWIQHLELDPETGLDPPGVKLRAAQGFEAADFFVTGYWIWNKVLQNLAAIGYGPDNMFSAAYDWRLAYYDLERRDGYFSKLKAQIETTNKLQNERTVLMGHSMGAQIAFYFLQWVEAPIENGGGGGGSTWVNDHIAALVDISGSTLGTPKAVTALLSGEMRDTVQLNAMAVYGLEKFFSKRERAHLLQTFGGIPGMLPKGGEKLWGSASNGAPDDKIVGKGEKSVIEGDDTFANFIRLIGESGDKNLSITDSIELLLDEGPEWFKRRINEQYSFGYAKSAKELEKNKLDKSKWSNPLEVALPNAPDMKIFCFYGVGKPTERAYFYKEDESGPLGVSIANENPQGGESVLLGEGDGTVSILTHSMCHKWAEENSDYNPGNSEVITVELLHMPDVFDLRGGADTAEHVDILGSARLNELLLRVASGEKVEERLVTRLREIVSEIDFFE</sequence>
<feature type="compositionally biased region" description="Basic residues" evidence="2">
    <location>
        <begin position="1"/>
        <end position="13"/>
    </location>
</feature>
<keyword evidence="3" id="KW-0472">Membrane</keyword>
<organism evidence="4 5">
    <name type="scientific">Pichia kluyveri</name>
    <name type="common">Yeast</name>
    <dbReference type="NCBI Taxonomy" id="36015"/>
    <lineage>
        <taxon>Eukaryota</taxon>
        <taxon>Fungi</taxon>
        <taxon>Dikarya</taxon>
        <taxon>Ascomycota</taxon>
        <taxon>Saccharomycotina</taxon>
        <taxon>Pichiomycetes</taxon>
        <taxon>Pichiales</taxon>
        <taxon>Pichiaceae</taxon>
        <taxon>Pichia</taxon>
    </lineage>
</organism>
<dbReference type="GO" id="GO:0008374">
    <property type="term" value="F:O-acyltransferase activity"/>
    <property type="evidence" value="ECO:0007669"/>
    <property type="project" value="InterPro"/>
</dbReference>
<dbReference type="EMBL" id="BTGB01000001">
    <property type="protein sequence ID" value="GMM43482.1"/>
    <property type="molecule type" value="Genomic_DNA"/>
</dbReference>
<dbReference type="AlphaFoldDB" id="A0AAV5QXF1"/>